<dbReference type="AlphaFoldDB" id="A0A0F3QBU3"/>
<sequence>MKLQIRFFANLYNFLIEDYPLQPNKENIIKLSKSLFKNSAEVNFLLQNIHILDLPYCEPNRVEAIKDILKLYILKSDKLNINIPKFKYKIRYDKFLKQHVTEKILQPPIKELDTSYVLFRNYSPQELTILREKGNNLLFFNSKLCEVVKLLNFINQFFVVDHSKVSYCILDIASRFYDEEDLKIFLDSEIDIELNYIGIITNHECKNLDSFINSKQVAYNRFLILYHEAFKSFDKKELTILFKACSNNNNLVKSLILCPNSLTLEQCIKNIENYIELHQTLIKAPNYQKFLILYKNLFNNNLTLNQSDLLLNACNNKDLVKSLISDRIPFTFEERFNIVTKIINKYEHDLKLIPRLIIQLLNLLAYEKVKPSIKKMDIDSLIDSLAKYDNISINWCYPDGIPFEASKYCKLLGQDLYA</sequence>
<keyword evidence="2" id="KW-1185">Reference proteome</keyword>
<evidence type="ECO:0000313" key="2">
    <source>
        <dbReference type="Proteomes" id="UP000033661"/>
    </source>
</evidence>
<evidence type="ECO:0000313" key="1">
    <source>
        <dbReference type="EMBL" id="KJV89727.1"/>
    </source>
</evidence>
<name>A0A0F3QBU3_RICBE</name>
<dbReference type="EMBL" id="LAOI01000001">
    <property type="protein sequence ID" value="KJV89727.1"/>
    <property type="molecule type" value="Genomic_DNA"/>
</dbReference>
<accession>A0A0F3QBU3</accession>
<dbReference type="Proteomes" id="UP000033661">
    <property type="component" value="Unassembled WGS sequence"/>
</dbReference>
<proteinExistence type="predicted"/>
<organism evidence="1 2">
    <name type="scientific">Rickettsia bellii str. RML An4</name>
    <dbReference type="NCBI Taxonomy" id="1359193"/>
    <lineage>
        <taxon>Bacteria</taxon>
        <taxon>Pseudomonadati</taxon>
        <taxon>Pseudomonadota</taxon>
        <taxon>Alphaproteobacteria</taxon>
        <taxon>Rickettsiales</taxon>
        <taxon>Rickettsiaceae</taxon>
        <taxon>Rickettsieae</taxon>
        <taxon>Rickettsia</taxon>
        <taxon>belli group</taxon>
    </lineage>
</organism>
<reference evidence="1 2" key="1">
    <citation type="submission" date="2015-02" db="EMBL/GenBank/DDBJ databases">
        <title>Genome Sequencing of Rickettsiales.</title>
        <authorList>
            <person name="Daugherty S.C."/>
            <person name="Su Q."/>
            <person name="Abolude K."/>
            <person name="Beier-Sexton M."/>
            <person name="Carlyon J.A."/>
            <person name="Carter R."/>
            <person name="Day N.P."/>
            <person name="Dumler S.J."/>
            <person name="Dyachenko V."/>
            <person name="Godinez A."/>
            <person name="Kurtti T.J."/>
            <person name="Lichay M."/>
            <person name="Mullins K.E."/>
            <person name="Ott S."/>
            <person name="Pappas-Brown V."/>
            <person name="Paris D.H."/>
            <person name="Patel P."/>
            <person name="Richards A.L."/>
            <person name="Sadzewicz L."/>
            <person name="Sears K."/>
            <person name="Seidman D."/>
            <person name="Sengamalay N."/>
            <person name="Stenos J."/>
            <person name="Tallon L.J."/>
            <person name="Vincent G."/>
            <person name="Fraser C.M."/>
            <person name="Munderloh U."/>
            <person name="Dunning-Hotopp J.C."/>
        </authorList>
    </citation>
    <scope>NUCLEOTIDE SEQUENCE [LARGE SCALE GENOMIC DNA]</scope>
    <source>
        <strain evidence="1 2">RML An4</strain>
    </source>
</reference>
<dbReference type="PATRIC" id="fig|1359193.3.peg.690"/>
<comment type="caution">
    <text evidence="1">The sequence shown here is derived from an EMBL/GenBank/DDBJ whole genome shotgun (WGS) entry which is preliminary data.</text>
</comment>
<protein>
    <submittedName>
        <fullName evidence="1">Uncharacterized protein</fullName>
    </submittedName>
</protein>
<dbReference type="RefSeq" id="WP_045798912.1">
    <property type="nucleotide sequence ID" value="NZ_LAOI01000001.1"/>
</dbReference>
<gene>
    <name evidence="1" type="ORF">RBEAN4_0709</name>
</gene>